<organism evidence="4 5">
    <name type="scientific">Fusarium poae</name>
    <dbReference type="NCBI Taxonomy" id="36050"/>
    <lineage>
        <taxon>Eukaryota</taxon>
        <taxon>Fungi</taxon>
        <taxon>Dikarya</taxon>
        <taxon>Ascomycota</taxon>
        <taxon>Pezizomycotina</taxon>
        <taxon>Sordariomycetes</taxon>
        <taxon>Hypocreomycetidae</taxon>
        <taxon>Hypocreales</taxon>
        <taxon>Nectriaceae</taxon>
        <taxon>Fusarium</taxon>
    </lineage>
</organism>
<dbReference type="InterPro" id="IPR027417">
    <property type="entry name" value="P-loop_NTPase"/>
</dbReference>
<dbReference type="Proteomes" id="UP000091967">
    <property type="component" value="Unassembled WGS sequence"/>
</dbReference>
<feature type="repeat" description="ANK" evidence="2">
    <location>
        <begin position="1008"/>
        <end position="1040"/>
    </location>
</feature>
<dbReference type="InterPro" id="IPR056884">
    <property type="entry name" value="NPHP3-like_N"/>
</dbReference>
<feature type="repeat" description="ANK" evidence="2">
    <location>
        <begin position="833"/>
        <end position="865"/>
    </location>
</feature>
<feature type="repeat" description="ANK" evidence="2">
    <location>
        <begin position="937"/>
        <end position="969"/>
    </location>
</feature>
<dbReference type="PROSITE" id="PS50297">
    <property type="entry name" value="ANK_REP_REGION"/>
    <property type="match status" value="8"/>
</dbReference>
<dbReference type="Pfam" id="PF13637">
    <property type="entry name" value="Ank_4"/>
    <property type="match status" value="1"/>
</dbReference>
<keyword evidence="1" id="KW-0677">Repeat</keyword>
<feature type="repeat" description="ANK" evidence="2">
    <location>
        <begin position="1110"/>
        <end position="1139"/>
    </location>
</feature>
<dbReference type="PRINTS" id="PR01415">
    <property type="entry name" value="ANKYRIN"/>
</dbReference>
<dbReference type="SMART" id="SM00248">
    <property type="entry name" value="ANK"/>
    <property type="match status" value="9"/>
</dbReference>
<dbReference type="GO" id="GO:0003824">
    <property type="term" value="F:catalytic activity"/>
    <property type="evidence" value="ECO:0007669"/>
    <property type="project" value="InterPro"/>
</dbReference>
<evidence type="ECO:0000313" key="5">
    <source>
        <dbReference type="Proteomes" id="UP000091967"/>
    </source>
</evidence>
<reference evidence="4 5" key="1">
    <citation type="submission" date="2016-06" db="EMBL/GenBank/DDBJ databases">
        <title>Living apart together: crosstalk between the core and supernumerary genomes in a fungal plant pathogen.</title>
        <authorList>
            <person name="Vanheule A."/>
            <person name="Audenaert K."/>
            <person name="Warris S."/>
            <person name="Van De Geest H."/>
            <person name="Schijlen E."/>
            <person name="Hofte M."/>
            <person name="De Saeger S."/>
            <person name="Haesaert G."/>
            <person name="Waalwijk C."/>
            <person name="Van Der Lee T."/>
        </authorList>
    </citation>
    <scope>NUCLEOTIDE SEQUENCE [LARGE SCALE GENOMIC DNA]</scope>
    <source>
        <strain evidence="4 5">2516</strain>
    </source>
</reference>
<dbReference type="SUPFAM" id="SSF48403">
    <property type="entry name" value="Ankyrin repeat"/>
    <property type="match status" value="1"/>
</dbReference>
<gene>
    <name evidence="4" type="ORF">FPOA_00270</name>
</gene>
<accession>A0A1B8B0R6</accession>
<comment type="caution">
    <text evidence="4">The sequence shown here is derived from an EMBL/GenBank/DDBJ whole genome shotgun (WGS) entry which is preliminary data.</text>
</comment>
<keyword evidence="5" id="KW-1185">Reference proteome</keyword>
<dbReference type="OMA" id="HYDIMEL"/>
<feature type="repeat" description="ANK" evidence="2">
    <location>
        <begin position="1042"/>
        <end position="1074"/>
    </location>
</feature>
<dbReference type="PROSITE" id="PS50088">
    <property type="entry name" value="ANK_REPEAT"/>
    <property type="match status" value="8"/>
</dbReference>
<evidence type="ECO:0000256" key="1">
    <source>
        <dbReference type="ARBA" id="ARBA00022737"/>
    </source>
</evidence>
<dbReference type="InterPro" id="IPR035994">
    <property type="entry name" value="Nucleoside_phosphorylase_sf"/>
</dbReference>
<feature type="domain" description="Nephrocystin 3-like N-terminal" evidence="3">
    <location>
        <begin position="386"/>
        <end position="541"/>
    </location>
</feature>
<proteinExistence type="predicted"/>
<feature type="repeat" description="ANK" evidence="2">
    <location>
        <begin position="900"/>
        <end position="932"/>
    </location>
</feature>
<dbReference type="Gene3D" id="1.25.40.20">
    <property type="entry name" value="Ankyrin repeat-containing domain"/>
    <property type="match status" value="3"/>
</dbReference>
<keyword evidence="2" id="KW-0040">ANK repeat</keyword>
<dbReference type="Pfam" id="PF24883">
    <property type="entry name" value="NPHP3_N"/>
    <property type="match status" value="1"/>
</dbReference>
<dbReference type="Gene3D" id="3.40.50.300">
    <property type="entry name" value="P-loop containing nucleotide triphosphate hydrolases"/>
    <property type="match status" value="1"/>
</dbReference>
<protein>
    <recommendedName>
        <fullName evidence="3">Nephrocystin 3-like N-terminal domain-containing protein</fullName>
    </recommendedName>
</protein>
<dbReference type="GO" id="GO:0009116">
    <property type="term" value="P:nucleoside metabolic process"/>
    <property type="evidence" value="ECO:0007669"/>
    <property type="project" value="InterPro"/>
</dbReference>
<sequence>MSDPEIYSDPQIYTIGWISALPIESAAAQQFLDEQHRPPESVSQHDNNVYILGRVGRHNVVMASLPKGEYGTTTAATVAKDMLHSFPNVRIGLMVGIGGGAPNAAHDIRLGDIVVSTRDGGQGGVFQYDFGKTIQDQTFQHTHHLNQPPQLLLAAVGALETRYMTDNNELDSKVEKALVQKSKLRRNFSQPPASSDRLYRPDCVHRNSLQTCSNACGDGPEHLVTRPERGQEDESTVVHYGVIASANQLMKDAIIRDKLAADNGVLCFEMEAAGLMNHFPCLVVRGICDYADSHKNKEWQGYAAMVASAYTKELLEQIPPSRVEAESRILETIGQSVSQIEQTTLATQVAVDQMGSRLQCDEIKRWLCPPDPSTNVNHARKLRHEGTGTWLLNKPFFHSWCSGPDRHLWLHGFAGCGKTVLSTTILDYLTETYDGLLLRFYFDFSDGGKQTVDRMLRSLVFQLYERGAGCRKHLDNHNHRDQPSTKALSEILREMLIEEKDVCVLLDALDESTTRDELLRWIKDTSSDPELYHVRLLYTSRPEPDLNQGIPAIIGRENCFPIDKQSLNEDIRSFVTWQLTEREGFKTRELSEDLMKLIRTRIGEGSDGMFRWAACQMDDLAKCLSPKMMKSALDSLPKDLAETYERMLNRIPENLTSSAKRLLNFLVHSQRPLTVQEAKEVIATNIDVNPSYFDAECRPFEDGLVLQYAPGLISIVEVKTIMGITKELHLAHFSVKEFLEHQGDFGLPTASNIITRTCLAYLKDVTSSHYNIKQDFPMARFAAETWTIFGASAGAFQDSLQAMLAFLEGEDTFELWCRLYRVDNGWRCGSGRPGASRLYYVCLAGLRDVARALIDKGADVNASGGRYGSALKAASAEGHYDIAKLLLEKGANVNARHSYSSDTALHVALVKGHYDIVKLLLEKGGRAKAKGTYGYSHDHTALKAASAKGHYEITKLLLDIGVDVDALNVHDKNAVLKAASAEGRHEVIKLLMEKGARAKARAIYDYNYGETALKAALAEGRYKVAELLLREDADVNARDAYDGGIALYAASVYGYYDIVKLLLEKGADVNVRENYGGNTALHAASADGHCDVVKLLLEKGADVNARVDYDGDTALHAASADGYCDIVKLLLEKGADVNA</sequence>
<name>A0A1B8B0R6_FUSPO</name>
<dbReference type="PANTHER" id="PTHR46082">
    <property type="entry name" value="ATP/GTP-BINDING PROTEIN-RELATED"/>
    <property type="match status" value="1"/>
</dbReference>
<dbReference type="AlphaFoldDB" id="A0A1B8B0R6"/>
<dbReference type="PANTHER" id="PTHR46082:SF11">
    <property type="entry name" value="AAA+ ATPASE DOMAIN-CONTAINING PROTEIN-RELATED"/>
    <property type="match status" value="1"/>
</dbReference>
<dbReference type="InterPro" id="IPR002110">
    <property type="entry name" value="Ankyrin_rpt"/>
</dbReference>
<dbReference type="Pfam" id="PF12796">
    <property type="entry name" value="Ank_2"/>
    <property type="match status" value="2"/>
</dbReference>
<dbReference type="Gene3D" id="3.40.50.1580">
    <property type="entry name" value="Nucleoside phosphorylase domain"/>
    <property type="match status" value="1"/>
</dbReference>
<evidence type="ECO:0000259" key="3">
    <source>
        <dbReference type="Pfam" id="PF24883"/>
    </source>
</evidence>
<dbReference type="InterPro" id="IPR053137">
    <property type="entry name" value="NLR-like"/>
</dbReference>
<dbReference type="EMBL" id="LYXU01000001">
    <property type="protein sequence ID" value="OBS26329.1"/>
    <property type="molecule type" value="Genomic_DNA"/>
</dbReference>
<dbReference type="InterPro" id="IPR036770">
    <property type="entry name" value="Ankyrin_rpt-contain_sf"/>
</dbReference>
<dbReference type="STRING" id="36050.A0A1B8B0R6"/>
<feature type="repeat" description="ANK" evidence="2">
    <location>
        <begin position="1076"/>
        <end position="1108"/>
    </location>
</feature>
<dbReference type="SUPFAM" id="SSF52540">
    <property type="entry name" value="P-loop containing nucleoside triphosphate hydrolases"/>
    <property type="match status" value="1"/>
</dbReference>
<feature type="repeat" description="ANK" evidence="2">
    <location>
        <begin position="866"/>
        <end position="898"/>
    </location>
</feature>
<evidence type="ECO:0000313" key="4">
    <source>
        <dbReference type="EMBL" id="OBS26329.1"/>
    </source>
</evidence>
<dbReference type="SUPFAM" id="SSF53167">
    <property type="entry name" value="Purine and uridine phosphorylases"/>
    <property type="match status" value="1"/>
</dbReference>
<evidence type="ECO:0000256" key="2">
    <source>
        <dbReference type="PROSITE-ProRule" id="PRU00023"/>
    </source>
</evidence>